<dbReference type="PANTHER" id="PTHR43685:SF2">
    <property type="entry name" value="GLYCOSYLTRANSFERASE 2-LIKE DOMAIN-CONTAINING PROTEIN"/>
    <property type="match status" value="1"/>
</dbReference>
<dbReference type="AlphaFoldDB" id="A0A412TWH9"/>
<dbReference type="InterPro" id="IPR029044">
    <property type="entry name" value="Nucleotide-diphossugar_trans"/>
</dbReference>
<evidence type="ECO:0000259" key="1">
    <source>
        <dbReference type="Pfam" id="PF00535"/>
    </source>
</evidence>
<dbReference type="CDD" id="cd00761">
    <property type="entry name" value="Glyco_tranf_GTA_type"/>
    <property type="match status" value="1"/>
</dbReference>
<dbReference type="RefSeq" id="WP_118160012.1">
    <property type="nucleotide sequence ID" value="NZ_QRYC01000003.1"/>
</dbReference>
<accession>A0A412TWH9</accession>
<dbReference type="PANTHER" id="PTHR43685">
    <property type="entry name" value="GLYCOSYLTRANSFERASE"/>
    <property type="match status" value="1"/>
</dbReference>
<evidence type="ECO:0000313" key="2">
    <source>
        <dbReference type="EMBL" id="RGU58129.1"/>
    </source>
</evidence>
<gene>
    <name evidence="2" type="ORF">DWW57_03480</name>
</gene>
<organism evidence="2 3">
    <name type="scientific">Odoribacter splanchnicus</name>
    <dbReference type="NCBI Taxonomy" id="28118"/>
    <lineage>
        <taxon>Bacteria</taxon>
        <taxon>Pseudomonadati</taxon>
        <taxon>Bacteroidota</taxon>
        <taxon>Bacteroidia</taxon>
        <taxon>Bacteroidales</taxon>
        <taxon>Odoribacteraceae</taxon>
        <taxon>Odoribacter</taxon>
    </lineage>
</organism>
<protein>
    <submittedName>
        <fullName evidence="2">Glycosyltransferase family 2 protein</fullName>
    </submittedName>
</protein>
<dbReference type="InterPro" id="IPR050834">
    <property type="entry name" value="Glycosyltransf_2"/>
</dbReference>
<dbReference type="EMBL" id="QRYC01000003">
    <property type="protein sequence ID" value="RGU58129.1"/>
    <property type="molecule type" value="Genomic_DNA"/>
</dbReference>
<proteinExistence type="predicted"/>
<feature type="domain" description="Glycosyltransferase 2-like" evidence="1">
    <location>
        <begin position="219"/>
        <end position="357"/>
    </location>
</feature>
<sequence length="457" mass="52537">MYSIHTFLLQKELFRSPEPVKTTVVSSFTDTPALQQIARQADSDYILFYTGTSPIELHPYAIGRMYQIAESNDGALFYSDYQEIRQGKKIHHPTLEYQTGSIRNDFDFGQLLLFRNDSFQQVVAQMNTDYRFAALYELRLSISRLGKIVHIPETLYTVQPTDLRLSGEKQFDYVDPANREVQLEMEAVCTAHLQAIGAWLAPEFQRIDFGQENFAREASVIIPVRNRKRTIAEAVESALQQQTDFSFNVIVVDNHSTDGTGQILTELSRRYPNLIHHIPASTELGIGGCWTEAILLPECGKFAIQLDSDDLYKDCHVLQRIVDTFYQENCAMVIGSYQMVDFKLEEIPPGLIAHREWTPDNGRNNALRINGLGAPRAFYTPMLRQIKFPNVSYGEDYATALAISRKYPIARIYDPLYLCRRWEENSDHDLDIQQLNNYNFYKDKIRTLEIQARISGK</sequence>
<keyword evidence="2" id="KW-0808">Transferase</keyword>
<evidence type="ECO:0000313" key="3">
    <source>
        <dbReference type="Proteomes" id="UP000284243"/>
    </source>
</evidence>
<comment type="caution">
    <text evidence="2">The sequence shown here is derived from an EMBL/GenBank/DDBJ whole genome shotgun (WGS) entry which is preliminary data.</text>
</comment>
<dbReference type="InterPro" id="IPR001173">
    <property type="entry name" value="Glyco_trans_2-like"/>
</dbReference>
<name>A0A412TWH9_9BACT</name>
<reference evidence="2 3" key="1">
    <citation type="submission" date="2018-08" db="EMBL/GenBank/DDBJ databases">
        <title>A genome reference for cultivated species of the human gut microbiota.</title>
        <authorList>
            <person name="Zou Y."/>
            <person name="Xue W."/>
            <person name="Luo G."/>
        </authorList>
    </citation>
    <scope>NUCLEOTIDE SEQUENCE [LARGE SCALE GENOMIC DNA]</scope>
    <source>
        <strain evidence="2 3">AF16-14</strain>
    </source>
</reference>
<dbReference type="Proteomes" id="UP000284243">
    <property type="component" value="Unassembled WGS sequence"/>
</dbReference>
<dbReference type="Pfam" id="PF00535">
    <property type="entry name" value="Glycos_transf_2"/>
    <property type="match status" value="1"/>
</dbReference>
<dbReference type="SUPFAM" id="SSF53448">
    <property type="entry name" value="Nucleotide-diphospho-sugar transferases"/>
    <property type="match status" value="2"/>
</dbReference>
<dbReference type="Gene3D" id="3.90.550.10">
    <property type="entry name" value="Spore Coat Polysaccharide Biosynthesis Protein SpsA, Chain A"/>
    <property type="match status" value="2"/>
</dbReference>
<dbReference type="GO" id="GO:0016740">
    <property type="term" value="F:transferase activity"/>
    <property type="evidence" value="ECO:0007669"/>
    <property type="project" value="UniProtKB-KW"/>
</dbReference>